<organism evidence="1 2">
    <name type="scientific">Caballeronia novacaledonica</name>
    <dbReference type="NCBI Taxonomy" id="1544861"/>
    <lineage>
        <taxon>Bacteria</taxon>
        <taxon>Pseudomonadati</taxon>
        <taxon>Pseudomonadota</taxon>
        <taxon>Betaproteobacteria</taxon>
        <taxon>Burkholderiales</taxon>
        <taxon>Burkholderiaceae</taxon>
        <taxon>Caballeronia</taxon>
    </lineage>
</organism>
<sequence length="200" mass="21622">MKRSTPLARKTPMKRSPFKTADRATALRRSAMRARVKKPTVAEGKRFIDACRGEECYLRVPGVCCSIGWSHASVVDCHSNQERHGKGGALKAKHVFTVPGCGPCHAWIDQGKAAREVKFATWDRAYERWLPVRARKMGLKEEEGAVLDSNSDAHGLAHAARPQREEVCLGTVPTDGGVGNDGVSAGSAEGAEQRSALCLG</sequence>
<dbReference type="EMBL" id="BPUR01000001">
    <property type="protein sequence ID" value="GJH14991.1"/>
    <property type="molecule type" value="Genomic_DNA"/>
</dbReference>
<proteinExistence type="predicted"/>
<accession>A0ACB5QIS1</accession>
<reference evidence="1" key="1">
    <citation type="submission" date="2021-09" db="EMBL/GenBank/DDBJ databases">
        <title>Isolation and characterization of 3-chlorobenzoate degrading bacteria from soils in Shizuoka.</title>
        <authorList>
            <person name="Ifat A."/>
            <person name="Ogawa N."/>
            <person name="Kimbara K."/>
            <person name="Moriuchi R."/>
            <person name="Dohra H."/>
            <person name="Shintani M."/>
        </authorList>
    </citation>
    <scope>NUCLEOTIDE SEQUENCE</scope>
    <source>
        <strain evidence="1">19CS2-2</strain>
    </source>
</reference>
<comment type="caution">
    <text evidence="1">The sequence shown here is derived from an EMBL/GenBank/DDBJ whole genome shotgun (WGS) entry which is preliminary data.</text>
</comment>
<gene>
    <name evidence="1" type="ORF">CBA19CS22_00635</name>
</gene>
<name>A0ACB5QIS1_9BURK</name>
<protein>
    <submittedName>
        <fullName evidence="1">DUF1364 family protein</fullName>
    </submittedName>
</protein>
<evidence type="ECO:0000313" key="2">
    <source>
        <dbReference type="Proteomes" id="UP001055013"/>
    </source>
</evidence>
<evidence type="ECO:0000313" key="1">
    <source>
        <dbReference type="EMBL" id="GJH14991.1"/>
    </source>
</evidence>
<keyword evidence="2" id="KW-1185">Reference proteome</keyword>
<dbReference type="Proteomes" id="UP001055013">
    <property type="component" value="Unassembled WGS sequence"/>
</dbReference>